<proteinExistence type="predicted"/>
<feature type="transmembrane region" description="Helical" evidence="1">
    <location>
        <begin position="46"/>
        <end position="66"/>
    </location>
</feature>
<dbReference type="RefSeq" id="WP_267652391.1">
    <property type="nucleotide sequence ID" value="NZ_JAOVZR010000001.1"/>
</dbReference>
<evidence type="ECO:0000256" key="1">
    <source>
        <dbReference type="SAM" id="Phobius"/>
    </source>
</evidence>
<reference evidence="2" key="1">
    <citation type="submission" date="2022-10" db="EMBL/GenBank/DDBJ databases">
        <title>Hoeflea sp. G2-23, isolated from marine algae.</title>
        <authorList>
            <person name="Kristyanto S."/>
            <person name="Kim J.M."/>
            <person name="Jeon C.O."/>
        </authorList>
    </citation>
    <scope>NUCLEOTIDE SEQUENCE</scope>
    <source>
        <strain evidence="2">G2-23</strain>
    </source>
</reference>
<feature type="transmembrane region" description="Helical" evidence="1">
    <location>
        <begin position="73"/>
        <end position="101"/>
    </location>
</feature>
<protein>
    <recommendedName>
        <fullName evidence="4">TVP38/TMEM64 family membrane protein</fullName>
    </recommendedName>
</protein>
<name>A0ABT3Z4V5_9HYPH</name>
<comment type="caution">
    <text evidence="2">The sequence shown here is derived from an EMBL/GenBank/DDBJ whole genome shotgun (WGS) entry which is preliminary data.</text>
</comment>
<dbReference type="Proteomes" id="UP001073227">
    <property type="component" value="Unassembled WGS sequence"/>
</dbReference>
<feature type="transmembrane region" description="Helical" evidence="1">
    <location>
        <begin position="194"/>
        <end position="214"/>
    </location>
</feature>
<evidence type="ECO:0000313" key="2">
    <source>
        <dbReference type="EMBL" id="MCY0146744.1"/>
    </source>
</evidence>
<sequence length="217" mass="23203">MTARGLGRLVLLAGLYALLVFGGNWLAQYFEQSLLAANINQDSSPYQGAVIGFMILYVLVMAIPFLPAAEIGMALIMVFGAKIAGFVYISTVLALCLAFAIGRLVPVAPLAAFVRARGFTQLYVMITRFSLLDVDDRKKYLARQGPRRLVPWLLRHRLLALIVLLNLPGNSLIGGGGGIAMITGLSRVVSFSTFLAIVALAVAPVPLVVALTGWSGL</sequence>
<keyword evidence="3" id="KW-1185">Reference proteome</keyword>
<keyword evidence="1" id="KW-1133">Transmembrane helix</keyword>
<accession>A0ABT3Z4V5</accession>
<evidence type="ECO:0008006" key="4">
    <source>
        <dbReference type="Google" id="ProtNLM"/>
    </source>
</evidence>
<feature type="transmembrane region" description="Helical" evidence="1">
    <location>
        <begin position="158"/>
        <end position="182"/>
    </location>
</feature>
<keyword evidence="1" id="KW-0812">Transmembrane</keyword>
<keyword evidence="1" id="KW-0472">Membrane</keyword>
<organism evidence="2 3">
    <name type="scientific">Hoeflea algicola</name>
    <dbReference type="NCBI Taxonomy" id="2983763"/>
    <lineage>
        <taxon>Bacteria</taxon>
        <taxon>Pseudomonadati</taxon>
        <taxon>Pseudomonadota</taxon>
        <taxon>Alphaproteobacteria</taxon>
        <taxon>Hyphomicrobiales</taxon>
        <taxon>Rhizobiaceae</taxon>
        <taxon>Hoeflea</taxon>
    </lineage>
</organism>
<feature type="transmembrane region" description="Helical" evidence="1">
    <location>
        <begin position="9"/>
        <end position="26"/>
    </location>
</feature>
<evidence type="ECO:0000313" key="3">
    <source>
        <dbReference type="Proteomes" id="UP001073227"/>
    </source>
</evidence>
<gene>
    <name evidence="2" type="ORF">OEG84_03180</name>
</gene>
<dbReference type="EMBL" id="JAOVZR010000001">
    <property type="protein sequence ID" value="MCY0146744.1"/>
    <property type="molecule type" value="Genomic_DNA"/>
</dbReference>